<sequence>MDVPDNDRAAWSRIACDLPDPEKQVTAMTQPSDDNRFDENGFVDELAPSTSAIVVLGYN</sequence>
<keyword evidence="2" id="KW-1185">Reference proteome</keyword>
<name>A0ABM8H4S0_9MICO</name>
<evidence type="ECO:0000313" key="2">
    <source>
        <dbReference type="Proteomes" id="UP001321477"/>
    </source>
</evidence>
<gene>
    <name evidence="1" type="ORF">GCM10025870_28000</name>
</gene>
<dbReference type="EMBL" id="AP027734">
    <property type="protein sequence ID" value="BDZ55727.1"/>
    <property type="molecule type" value="Genomic_DNA"/>
</dbReference>
<evidence type="ECO:0000313" key="1">
    <source>
        <dbReference type="EMBL" id="BDZ55727.1"/>
    </source>
</evidence>
<dbReference type="Proteomes" id="UP001321477">
    <property type="component" value="Chromosome"/>
</dbReference>
<proteinExistence type="predicted"/>
<reference evidence="2" key="1">
    <citation type="journal article" date="2019" name="Int. J. Syst. Evol. Microbiol.">
        <title>The Global Catalogue of Microorganisms (GCM) 10K type strain sequencing project: providing services to taxonomists for standard genome sequencing and annotation.</title>
        <authorList>
            <consortium name="The Broad Institute Genomics Platform"/>
            <consortium name="The Broad Institute Genome Sequencing Center for Infectious Disease"/>
            <person name="Wu L."/>
            <person name="Ma J."/>
        </authorList>
    </citation>
    <scope>NUCLEOTIDE SEQUENCE [LARGE SCALE GENOMIC DNA]</scope>
    <source>
        <strain evidence="2">NBRC 109019</strain>
    </source>
</reference>
<accession>A0ABM8H4S0</accession>
<protein>
    <submittedName>
        <fullName evidence="1">Uncharacterized protein</fullName>
    </submittedName>
</protein>
<organism evidence="1 2">
    <name type="scientific">Agromyces marinus</name>
    <dbReference type="NCBI Taxonomy" id="1389020"/>
    <lineage>
        <taxon>Bacteria</taxon>
        <taxon>Bacillati</taxon>
        <taxon>Actinomycetota</taxon>
        <taxon>Actinomycetes</taxon>
        <taxon>Micrococcales</taxon>
        <taxon>Microbacteriaceae</taxon>
        <taxon>Agromyces</taxon>
    </lineage>
</organism>